<proteinExistence type="predicted"/>
<dbReference type="InterPro" id="IPR000253">
    <property type="entry name" value="FHA_dom"/>
</dbReference>
<reference evidence="2" key="1">
    <citation type="submission" date="2021-02" db="EMBL/GenBank/DDBJ databases">
        <title>Metagenome analyses of Stigonema ocellatum DSM 106950, Chlorogloea purpurea SAG 13.99 and Gomphosphaeria aponina DSM 107014.</title>
        <authorList>
            <person name="Marter P."/>
            <person name="Huang S."/>
        </authorList>
    </citation>
    <scope>NUCLEOTIDE SEQUENCE</scope>
    <source>
        <strain evidence="2">JP213</strain>
    </source>
</reference>
<dbReference type="AlphaFoldDB" id="A0A941JRF4"/>
<evidence type="ECO:0000259" key="1">
    <source>
        <dbReference type="PROSITE" id="PS50006"/>
    </source>
</evidence>
<dbReference type="SMART" id="SM00240">
    <property type="entry name" value="FHA"/>
    <property type="match status" value="1"/>
</dbReference>
<evidence type="ECO:0000313" key="3">
    <source>
        <dbReference type="Proteomes" id="UP000767446"/>
    </source>
</evidence>
<dbReference type="EMBL" id="JADQBC010000012">
    <property type="protein sequence ID" value="MBR8826841.1"/>
    <property type="molecule type" value="Genomic_DNA"/>
</dbReference>
<dbReference type="Gene3D" id="2.60.200.20">
    <property type="match status" value="1"/>
</dbReference>
<evidence type="ECO:0000313" key="2">
    <source>
        <dbReference type="EMBL" id="MBR8826841.1"/>
    </source>
</evidence>
<name>A0A941JRF4_9CHRO</name>
<dbReference type="PROSITE" id="PS50006">
    <property type="entry name" value="FHA_DOMAIN"/>
    <property type="match status" value="1"/>
</dbReference>
<dbReference type="Proteomes" id="UP000767446">
    <property type="component" value="Unassembled WGS sequence"/>
</dbReference>
<comment type="caution">
    <text evidence="2">The sequence shown here is derived from an EMBL/GenBank/DDBJ whole genome shotgun (WGS) entry which is preliminary data.</text>
</comment>
<feature type="domain" description="FHA" evidence="1">
    <location>
        <begin position="30"/>
        <end position="90"/>
    </location>
</feature>
<dbReference type="SUPFAM" id="SSF49879">
    <property type="entry name" value="SMAD/FHA domain"/>
    <property type="match status" value="1"/>
</dbReference>
<organism evidence="2 3">
    <name type="scientific">Gomphosphaeria aponina SAG 52.96 = DSM 107014</name>
    <dbReference type="NCBI Taxonomy" id="1521640"/>
    <lineage>
        <taxon>Bacteria</taxon>
        <taxon>Bacillati</taxon>
        <taxon>Cyanobacteriota</taxon>
        <taxon>Cyanophyceae</taxon>
        <taxon>Oscillatoriophycideae</taxon>
        <taxon>Chroococcales</taxon>
        <taxon>Gomphosphaeriaceae</taxon>
        <taxon>Gomphosphaeria</taxon>
    </lineage>
</organism>
<sequence length="144" mass="16765">MNNQKYNLDHVLLVEDDKGKTEFFLTENIYSIGRAPKRDIRIYSPFVSRYHATLLRHQNEQSNVYYEIIDGDPMGSMLSSNGLMINGHQVYSHQLKHGDKIVFGPAVFAIYHNLHRLVSRSNLNEEEVDTLIIDKEMKKIRSNE</sequence>
<dbReference type="InterPro" id="IPR008984">
    <property type="entry name" value="SMAD_FHA_dom_sf"/>
</dbReference>
<gene>
    <name evidence="2" type="ORF">DSM107014_02880</name>
</gene>
<accession>A0A941JRF4</accession>
<protein>
    <submittedName>
        <fullName evidence="2">FHA domain-containing protein</fullName>
    </submittedName>
</protein>
<dbReference type="Pfam" id="PF00498">
    <property type="entry name" value="FHA"/>
    <property type="match status" value="1"/>
</dbReference>